<feature type="chain" id="PRO_5023848598" evidence="4">
    <location>
        <begin position="19"/>
        <end position="335"/>
    </location>
</feature>
<evidence type="ECO:0000256" key="4">
    <source>
        <dbReference type="SAM" id="SignalP"/>
    </source>
</evidence>
<dbReference type="OrthoDB" id="9776801at2"/>
<dbReference type="PANTHER" id="PTHR33376:SF7">
    <property type="entry name" value="C4-DICARBOXYLATE-BINDING PROTEIN DCTB"/>
    <property type="match status" value="1"/>
</dbReference>
<proteinExistence type="inferred from homology"/>
<dbReference type="AlphaFoldDB" id="A0A5J5HHW5"/>
<comment type="caution">
    <text evidence="5">The sequence shown here is derived from an EMBL/GenBank/DDBJ whole genome shotgun (WGS) entry which is preliminary data.</text>
</comment>
<sequence length="335" mass="36956">MIAAVVSLLALTACGGGAKDSGKNQANSGKDGDVITIKVGHISPDGQAYAIGFNEYAKAVEEATNGKVKFEIFGNGALGGEREMLEGVQLGTLDMSVITTGVVTNFVPEVSVIEFPFLFRDLDHTYKTLDGEVGQELLDKMSDVNLKGIAFWENGQRHLANSKKPIKSVEDLKGLKMRTIESELLLDTYSALGTNATPMAFPEVYSGLQQGVIDGSDFSTGVYYTTNVYEQSKHFSEVGLYYASATLVMNQELFASLPEEIQKVIVDLGKEYAQKERQINQDLMEDYKKNLVEKGVEIIPEEDIDMESFRKAVQPVYEKHAERYGDYVERIQAVK</sequence>
<dbReference type="Gene3D" id="3.40.190.170">
    <property type="entry name" value="Bacterial extracellular solute-binding protein, family 7"/>
    <property type="match status" value="1"/>
</dbReference>
<feature type="signal peptide" evidence="4">
    <location>
        <begin position="1"/>
        <end position="18"/>
    </location>
</feature>
<keyword evidence="3 4" id="KW-0732">Signal</keyword>
<accession>A0A5J5HHW5</accession>
<dbReference type="EMBL" id="VYKL01000031">
    <property type="protein sequence ID" value="KAA9019558.1"/>
    <property type="molecule type" value="Genomic_DNA"/>
</dbReference>
<dbReference type="InterPro" id="IPR018389">
    <property type="entry name" value="DctP_fam"/>
</dbReference>
<evidence type="ECO:0000256" key="3">
    <source>
        <dbReference type="ARBA" id="ARBA00022729"/>
    </source>
</evidence>
<dbReference type="Proteomes" id="UP000326671">
    <property type="component" value="Unassembled WGS sequence"/>
</dbReference>
<gene>
    <name evidence="5" type="ORF">F4V44_19435</name>
</gene>
<dbReference type="NCBIfam" id="NF037995">
    <property type="entry name" value="TRAP_S1"/>
    <property type="match status" value="1"/>
</dbReference>
<dbReference type="GO" id="GO:0055085">
    <property type="term" value="P:transmembrane transport"/>
    <property type="evidence" value="ECO:0007669"/>
    <property type="project" value="InterPro"/>
</dbReference>
<evidence type="ECO:0000256" key="1">
    <source>
        <dbReference type="ARBA" id="ARBA00009023"/>
    </source>
</evidence>
<dbReference type="InterPro" id="IPR004682">
    <property type="entry name" value="TRAP_DctP"/>
</dbReference>
<name>A0A5J5HHW5_9BACI</name>
<comment type="similarity">
    <text evidence="1">Belongs to the bacterial solute-binding protein 7 family.</text>
</comment>
<evidence type="ECO:0000313" key="5">
    <source>
        <dbReference type="EMBL" id="KAA9019558.1"/>
    </source>
</evidence>
<protein>
    <submittedName>
        <fullName evidence="5">DctP family TRAP transporter solute-binding subunit</fullName>
    </submittedName>
</protein>
<dbReference type="Pfam" id="PF03480">
    <property type="entry name" value="DctP"/>
    <property type="match status" value="1"/>
</dbReference>
<keyword evidence="2" id="KW-0813">Transport</keyword>
<keyword evidence="6" id="KW-1185">Reference proteome</keyword>
<evidence type="ECO:0000313" key="6">
    <source>
        <dbReference type="Proteomes" id="UP000326671"/>
    </source>
</evidence>
<evidence type="ECO:0000256" key="2">
    <source>
        <dbReference type="ARBA" id="ARBA00022448"/>
    </source>
</evidence>
<dbReference type="NCBIfam" id="TIGR00787">
    <property type="entry name" value="dctP"/>
    <property type="match status" value="1"/>
</dbReference>
<dbReference type="InterPro" id="IPR038404">
    <property type="entry name" value="TRAP_DctP_sf"/>
</dbReference>
<organism evidence="5 6">
    <name type="scientific">Niallia endozanthoxylica</name>
    <dbReference type="NCBI Taxonomy" id="2036016"/>
    <lineage>
        <taxon>Bacteria</taxon>
        <taxon>Bacillati</taxon>
        <taxon>Bacillota</taxon>
        <taxon>Bacilli</taxon>
        <taxon>Bacillales</taxon>
        <taxon>Bacillaceae</taxon>
        <taxon>Niallia</taxon>
    </lineage>
</organism>
<dbReference type="PANTHER" id="PTHR33376">
    <property type="match status" value="1"/>
</dbReference>
<dbReference type="PIRSF" id="PIRSF006470">
    <property type="entry name" value="DctB"/>
    <property type="match status" value="1"/>
</dbReference>
<reference evidence="5 6" key="1">
    <citation type="submission" date="2019-09" db="EMBL/GenBank/DDBJ databases">
        <title>Whole genome sequences of isolates from the Mars Exploration Rovers.</title>
        <authorList>
            <person name="Seuylemezian A."/>
            <person name="Vaishampayan P."/>
        </authorList>
    </citation>
    <scope>NUCLEOTIDE SEQUENCE [LARGE SCALE GENOMIC DNA]</scope>
    <source>
        <strain evidence="5 6">MER_TA_151</strain>
    </source>
</reference>
<dbReference type="GO" id="GO:0030288">
    <property type="term" value="C:outer membrane-bounded periplasmic space"/>
    <property type="evidence" value="ECO:0007669"/>
    <property type="project" value="InterPro"/>
</dbReference>